<reference evidence="3 4" key="1">
    <citation type="submission" date="2020-02" db="EMBL/GenBank/DDBJ databases">
        <title>Draft genome sequence of Haematococcus lacustris strain NIES-144.</title>
        <authorList>
            <person name="Morimoto D."/>
            <person name="Nakagawa S."/>
            <person name="Yoshida T."/>
            <person name="Sawayama S."/>
        </authorList>
    </citation>
    <scope>NUCLEOTIDE SEQUENCE [LARGE SCALE GENOMIC DNA]</scope>
    <source>
        <strain evidence="3 4">NIES-144</strain>
    </source>
</reference>
<gene>
    <name evidence="3" type="ORF">HaLaN_03006</name>
</gene>
<proteinExistence type="predicted"/>
<sequence length="196" mass="21301">MEERASAMSDASHLSDDEVEADELADVKQASGSRRGRGERTTEQGSKKPISKAEHHRERNKEAQRRFQGKQRCAMALLSMKCETQEQQIKNLEADRLALQEQNEALQRQLQSLSQTLHLTQLQASCTSTLAAAASGPPLLKQASLLHRQLASSGQHSSGMPSSDLHPGHSYFMGLPAAAPIAQFGAMPPPPLPGPF</sequence>
<comment type="caution">
    <text evidence="3">The sequence shown here is derived from an EMBL/GenBank/DDBJ whole genome shotgun (WGS) entry which is preliminary data.</text>
</comment>
<feature type="region of interest" description="Disordered" evidence="2">
    <location>
        <begin position="1"/>
        <end position="68"/>
    </location>
</feature>
<evidence type="ECO:0000256" key="1">
    <source>
        <dbReference type="SAM" id="Coils"/>
    </source>
</evidence>
<dbReference type="CDD" id="cd14686">
    <property type="entry name" value="bZIP"/>
    <property type="match status" value="1"/>
</dbReference>
<evidence type="ECO:0000313" key="3">
    <source>
        <dbReference type="EMBL" id="GFH08095.1"/>
    </source>
</evidence>
<accession>A0A699YFP2</accession>
<keyword evidence="4" id="KW-1185">Reference proteome</keyword>
<evidence type="ECO:0008006" key="5">
    <source>
        <dbReference type="Google" id="ProtNLM"/>
    </source>
</evidence>
<protein>
    <recommendedName>
        <fullName evidence="5">BZIP domain-containing protein</fullName>
    </recommendedName>
</protein>
<feature type="coiled-coil region" evidence="1">
    <location>
        <begin position="75"/>
        <end position="123"/>
    </location>
</feature>
<dbReference type="AlphaFoldDB" id="A0A699YFP2"/>
<dbReference type="EMBL" id="BLLF01000137">
    <property type="protein sequence ID" value="GFH08095.1"/>
    <property type="molecule type" value="Genomic_DNA"/>
</dbReference>
<name>A0A699YFP2_HAELA</name>
<dbReference type="Proteomes" id="UP000485058">
    <property type="component" value="Unassembled WGS sequence"/>
</dbReference>
<feature type="compositionally biased region" description="Basic and acidic residues" evidence="2">
    <location>
        <begin position="36"/>
        <end position="65"/>
    </location>
</feature>
<evidence type="ECO:0000313" key="4">
    <source>
        <dbReference type="Proteomes" id="UP000485058"/>
    </source>
</evidence>
<organism evidence="3 4">
    <name type="scientific">Haematococcus lacustris</name>
    <name type="common">Green alga</name>
    <name type="synonym">Haematococcus pluvialis</name>
    <dbReference type="NCBI Taxonomy" id="44745"/>
    <lineage>
        <taxon>Eukaryota</taxon>
        <taxon>Viridiplantae</taxon>
        <taxon>Chlorophyta</taxon>
        <taxon>core chlorophytes</taxon>
        <taxon>Chlorophyceae</taxon>
        <taxon>CS clade</taxon>
        <taxon>Chlamydomonadales</taxon>
        <taxon>Haematococcaceae</taxon>
        <taxon>Haematococcus</taxon>
    </lineage>
</organism>
<keyword evidence="1" id="KW-0175">Coiled coil</keyword>
<evidence type="ECO:0000256" key="2">
    <source>
        <dbReference type="SAM" id="MobiDB-lite"/>
    </source>
</evidence>